<evidence type="ECO:0000313" key="3">
    <source>
        <dbReference type="Proteomes" id="UP000694540"/>
    </source>
</evidence>
<reference evidence="2" key="1">
    <citation type="submission" date="2025-08" db="UniProtKB">
        <authorList>
            <consortium name="Ensembl"/>
        </authorList>
    </citation>
    <scope>IDENTIFICATION</scope>
</reference>
<accession>A0A8C3WDC7</accession>
<keyword evidence="1" id="KW-1133">Transmembrane helix</keyword>
<dbReference type="Ensembl" id="ENSCWAT00000013824.1">
    <property type="protein sequence ID" value="ENSCWAP00000012718.1"/>
    <property type="gene ID" value="ENSCWAG00000009954.1"/>
</dbReference>
<dbReference type="Proteomes" id="UP000694540">
    <property type="component" value="Unplaced"/>
</dbReference>
<dbReference type="GeneTree" id="ENSGT00990000204089"/>
<evidence type="ECO:0000256" key="1">
    <source>
        <dbReference type="SAM" id="Phobius"/>
    </source>
</evidence>
<keyword evidence="3" id="KW-1185">Reference proteome</keyword>
<reference evidence="2" key="2">
    <citation type="submission" date="2025-09" db="UniProtKB">
        <authorList>
            <consortium name="Ensembl"/>
        </authorList>
    </citation>
    <scope>IDENTIFICATION</scope>
</reference>
<keyword evidence="1" id="KW-0812">Transmembrane</keyword>
<evidence type="ECO:0000313" key="2">
    <source>
        <dbReference type="Ensembl" id="ENSCWAP00000012718.1"/>
    </source>
</evidence>
<proteinExistence type="predicted"/>
<protein>
    <submittedName>
        <fullName evidence="2">Uncharacterized protein</fullName>
    </submittedName>
</protein>
<feature type="transmembrane region" description="Helical" evidence="1">
    <location>
        <begin position="28"/>
        <end position="49"/>
    </location>
</feature>
<dbReference type="AlphaFoldDB" id="A0A8C3WDC7"/>
<sequence length="67" mass="7600">METTSGLAVFHNEVEIEDFQRDEDSETYFCLHFVWPCGLAALVITAIYYKDQFICGETVPAPPPTKN</sequence>
<keyword evidence="1" id="KW-0472">Membrane</keyword>
<organism evidence="2 3">
    <name type="scientific">Catagonus wagneri</name>
    <name type="common">Chacoan peccary</name>
    <dbReference type="NCBI Taxonomy" id="51154"/>
    <lineage>
        <taxon>Eukaryota</taxon>
        <taxon>Metazoa</taxon>
        <taxon>Chordata</taxon>
        <taxon>Craniata</taxon>
        <taxon>Vertebrata</taxon>
        <taxon>Euteleostomi</taxon>
        <taxon>Mammalia</taxon>
        <taxon>Eutheria</taxon>
        <taxon>Laurasiatheria</taxon>
        <taxon>Artiodactyla</taxon>
        <taxon>Suina</taxon>
        <taxon>Tayassuidae</taxon>
        <taxon>Catagonus</taxon>
    </lineage>
</organism>
<name>A0A8C3WDC7_9CETA</name>